<name>A0A820LE67_9BILA</name>
<keyword evidence="1" id="KW-0472">Membrane</keyword>
<proteinExistence type="predicted"/>
<comment type="caution">
    <text evidence="2">The sequence shown here is derived from an EMBL/GenBank/DDBJ whole genome shotgun (WGS) entry which is preliminary data.</text>
</comment>
<evidence type="ECO:0000313" key="3">
    <source>
        <dbReference type="Proteomes" id="UP000663844"/>
    </source>
</evidence>
<keyword evidence="1" id="KW-1133">Transmembrane helix</keyword>
<feature type="non-terminal residue" evidence="2">
    <location>
        <position position="1"/>
    </location>
</feature>
<protein>
    <submittedName>
        <fullName evidence="2">Uncharacterized protein</fullName>
    </submittedName>
</protein>
<accession>A0A820LE67</accession>
<evidence type="ECO:0000313" key="2">
    <source>
        <dbReference type="EMBL" id="CAF4354609.1"/>
    </source>
</evidence>
<organism evidence="2 3">
    <name type="scientific">Adineta steineri</name>
    <dbReference type="NCBI Taxonomy" id="433720"/>
    <lineage>
        <taxon>Eukaryota</taxon>
        <taxon>Metazoa</taxon>
        <taxon>Spiralia</taxon>
        <taxon>Gnathifera</taxon>
        <taxon>Rotifera</taxon>
        <taxon>Eurotatoria</taxon>
        <taxon>Bdelloidea</taxon>
        <taxon>Adinetida</taxon>
        <taxon>Adinetidae</taxon>
        <taxon>Adineta</taxon>
    </lineage>
</organism>
<sequence length="70" mass="7107">VGVVVVVVDVVGVPVYGVVVVVVDVVGYIFVLPKIRAARSGEASALLRESLPIGPITNPAYSETAASSDA</sequence>
<gene>
    <name evidence="2" type="ORF">OXD698_LOCUS48965</name>
</gene>
<reference evidence="2" key="1">
    <citation type="submission" date="2021-02" db="EMBL/GenBank/DDBJ databases">
        <authorList>
            <person name="Nowell W R."/>
        </authorList>
    </citation>
    <scope>NUCLEOTIDE SEQUENCE</scope>
</reference>
<dbReference type="Proteomes" id="UP000663844">
    <property type="component" value="Unassembled WGS sequence"/>
</dbReference>
<keyword evidence="1" id="KW-0812">Transmembrane</keyword>
<feature type="transmembrane region" description="Helical" evidence="1">
    <location>
        <begin position="13"/>
        <end position="32"/>
    </location>
</feature>
<evidence type="ECO:0000256" key="1">
    <source>
        <dbReference type="SAM" id="Phobius"/>
    </source>
</evidence>
<dbReference type="EMBL" id="CAJOAZ010021298">
    <property type="protein sequence ID" value="CAF4354609.1"/>
    <property type="molecule type" value="Genomic_DNA"/>
</dbReference>
<dbReference type="AlphaFoldDB" id="A0A820LE67"/>